<evidence type="ECO:0000256" key="1">
    <source>
        <dbReference type="ARBA" id="ARBA00022676"/>
    </source>
</evidence>
<name>A0A2N8KUK4_9BURK</name>
<sequence length="358" mass="39388">MSQCSNRVWDLFCRVIDNFGDVGVSWRLARDLAARGQSVRLWIDDAAPLRWMAPGGWPAGIAVHDWREAEVEGPELEAGDVVIETFGCELPPAFVSRMAARQSAPLWLNLEYLSAEAYVERSHGLSSPQFSGPGRGLDKRFFYPGFSLRTGGLLREPGLLEAQAGVDAKAWLAAQGLQRQPGERIVSLFAYPNPRLGDLLDAMADQPTLLLVCPGAVQAELLQRERPATLRLHALPFLSQPEFDALLWAADLNLVRGEDSFVRAQWAGKPMVWQIYRQDDGAHGPKLDAFLDLYLQGAPAELAGPTRQLWRRWNELEAGPLQLPAAAPAAAQALEWRAQLLLQPDLCSQLLGLAAKSG</sequence>
<evidence type="ECO:0000256" key="3">
    <source>
        <dbReference type="ARBA" id="ARBA00024303"/>
    </source>
</evidence>
<evidence type="ECO:0000313" key="9">
    <source>
        <dbReference type="Proteomes" id="UP000235916"/>
    </source>
</evidence>
<dbReference type="PIRSF" id="PIRSF015557">
    <property type="entry name" value="UCP015557"/>
    <property type="match status" value="1"/>
</dbReference>
<protein>
    <recommendedName>
        <fullName evidence="5">Protein-arginine rhamnosyltransferase</fullName>
    </recommendedName>
    <alternativeName>
        <fullName evidence="6">EF-P arginine rhamnosyltransferase</fullName>
    </alternativeName>
</protein>
<keyword evidence="1" id="KW-0328">Glycosyltransferase</keyword>
<dbReference type="Proteomes" id="UP000235916">
    <property type="component" value="Unassembled WGS sequence"/>
</dbReference>
<evidence type="ECO:0000256" key="6">
    <source>
        <dbReference type="ARBA" id="ARBA00030025"/>
    </source>
</evidence>
<dbReference type="InterPro" id="IPR016633">
    <property type="entry name" value="EarP"/>
</dbReference>
<keyword evidence="2 8" id="KW-0808">Transferase</keyword>
<evidence type="ECO:0000256" key="2">
    <source>
        <dbReference type="ARBA" id="ARBA00022679"/>
    </source>
</evidence>
<reference evidence="8 9" key="1">
    <citation type="submission" date="2018-01" db="EMBL/GenBank/DDBJ databases">
        <title>Draft genome sequence of Paucibacter aquatile CR182 isolated from freshwater of the Nakdong River.</title>
        <authorList>
            <person name="Choi A."/>
            <person name="Chung E.J."/>
        </authorList>
    </citation>
    <scope>NUCLEOTIDE SEQUENCE [LARGE SCALE GENOMIC DNA]</scope>
    <source>
        <strain evidence="8 9">CR182</strain>
    </source>
</reference>
<evidence type="ECO:0000256" key="7">
    <source>
        <dbReference type="ARBA" id="ARBA00048472"/>
    </source>
</evidence>
<evidence type="ECO:0000313" key="8">
    <source>
        <dbReference type="EMBL" id="PND37147.1"/>
    </source>
</evidence>
<keyword evidence="8" id="KW-0251">Elongation factor</keyword>
<comment type="caution">
    <text evidence="8">The sequence shown here is derived from an EMBL/GenBank/DDBJ whole genome shotgun (WGS) entry which is preliminary data.</text>
</comment>
<dbReference type="RefSeq" id="WP_102767064.1">
    <property type="nucleotide sequence ID" value="NZ_POSP01000003.1"/>
</dbReference>
<organism evidence="8 9">
    <name type="scientific">Kinneretia aquatilis</name>
    <dbReference type="NCBI Taxonomy" id="2070761"/>
    <lineage>
        <taxon>Bacteria</taxon>
        <taxon>Pseudomonadati</taxon>
        <taxon>Pseudomonadota</taxon>
        <taxon>Betaproteobacteria</taxon>
        <taxon>Burkholderiales</taxon>
        <taxon>Sphaerotilaceae</taxon>
        <taxon>Roseateles</taxon>
    </lineage>
</organism>
<dbReference type="AlphaFoldDB" id="A0A2N8KUK4"/>
<keyword evidence="9" id="KW-1185">Reference proteome</keyword>
<evidence type="ECO:0000256" key="5">
    <source>
        <dbReference type="ARBA" id="ARBA00024416"/>
    </source>
</evidence>
<dbReference type="GO" id="GO:0106361">
    <property type="term" value="F:protein-arginine rhamnosyltransferase activity"/>
    <property type="evidence" value="ECO:0007669"/>
    <property type="project" value="InterPro"/>
</dbReference>
<dbReference type="OrthoDB" id="209085at2"/>
<dbReference type="GO" id="GO:0003746">
    <property type="term" value="F:translation elongation factor activity"/>
    <property type="evidence" value="ECO:0007669"/>
    <property type="project" value="UniProtKB-KW"/>
</dbReference>
<dbReference type="EMBL" id="POSP01000003">
    <property type="protein sequence ID" value="PND37147.1"/>
    <property type="molecule type" value="Genomic_DNA"/>
</dbReference>
<dbReference type="NCBIfam" id="TIGR03837">
    <property type="entry name" value="efp_Arg_rhamno"/>
    <property type="match status" value="1"/>
</dbReference>
<comment type="similarity">
    <text evidence="4">Belongs to the glycosyltransferase 104 family.</text>
</comment>
<gene>
    <name evidence="8" type="ORF">C1O66_06095</name>
</gene>
<comment type="function">
    <text evidence="3">Protein-arginine rhamnosyltransferase that catalyzes the transfer of a single rhamnose to elongation factor P (EF-P) on 'Lys-32', a modification required for EF-P-dependent rescue of polyproline stalled ribosomes.</text>
</comment>
<accession>A0A2N8KUK4</accession>
<proteinExistence type="inferred from homology"/>
<evidence type="ECO:0000256" key="4">
    <source>
        <dbReference type="ARBA" id="ARBA00024346"/>
    </source>
</evidence>
<comment type="catalytic activity">
    <reaction evidence="7">
        <text>dTDP-beta-L-rhamnose + L-arginyl-[protein] = N(omega)-(alpha-L-rhamnosyl)-L-arginyl-[protein] + dTDP + H(+)</text>
        <dbReference type="Rhea" id="RHEA:66692"/>
        <dbReference type="Rhea" id="RHEA-COMP:10532"/>
        <dbReference type="Rhea" id="RHEA-COMP:17096"/>
        <dbReference type="ChEBI" id="CHEBI:15378"/>
        <dbReference type="ChEBI" id="CHEBI:29965"/>
        <dbReference type="ChEBI" id="CHEBI:57510"/>
        <dbReference type="ChEBI" id="CHEBI:58369"/>
        <dbReference type="ChEBI" id="CHEBI:167445"/>
    </reaction>
    <physiologicalReaction direction="left-to-right" evidence="7">
        <dbReference type="Rhea" id="RHEA:66693"/>
    </physiologicalReaction>
</comment>
<dbReference type="Pfam" id="PF10093">
    <property type="entry name" value="EarP"/>
    <property type="match status" value="1"/>
</dbReference>
<keyword evidence="8" id="KW-0648">Protein biosynthesis</keyword>